<sequence length="283" mass="31056">MQACRSGGALFWPQRRRAARRSDAPTWQEHWGHGAGAAVAFFASLAIAGAASASTFEELQSLSYKEVKGSGLANMCPSLNYSADETLDNMKPGAYQMEGFCMEPTSFKVRPVGMNDFEKSTLLTRMTYTLDQMNGTFKVERDGTVELQEKDGIDYAPVTVNISGGEEVPFMFAVKNLKAAGPWSGFTGEFDVNAYRGATFLGRGGATGWDYQKGLQAAGNQDELDRENFKKADPTRGQPSPSARSTPCLARWLAFSGPGRRRPTTWAQRSPQRWRWRACGTSA</sequence>
<dbReference type="Pfam" id="PF01716">
    <property type="entry name" value="MSP"/>
    <property type="match status" value="1"/>
</dbReference>
<gene>
    <name evidence="8" type="ORF">C2E20_7047</name>
</gene>
<accession>A0A2P6V645</accession>
<comment type="similarity">
    <text evidence="2">Belongs to the PsbO family.</text>
</comment>
<comment type="subcellular location">
    <subcellularLocation>
        <location evidence="1">Membrane</location>
    </subcellularLocation>
</comment>
<evidence type="ECO:0000256" key="3">
    <source>
        <dbReference type="ARBA" id="ARBA00022531"/>
    </source>
</evidence>
<evidence type="ECO:0000256" key="7">
    <source>
        <dbReference type="SAM" id="MobiDB-lite"/>
    </source>
</evidence>
<dbReference type="GO" id="GO:0010242">
    <property type="term" value="F:oxygen evolving activity"/>
    <property type="evidence" value="ECO:0007669"/>
    <property type="project" value="InterPro"/>
</dbReference>
<organism evidence="8 9">
    <name type="scientific">Micractinium conductrix</name>
    <dbReference type="NCBI Taxonomy" id="554055"/>
    <lineage>
        <taxon>Eukaryota</taxon>
        <taxon>Viridiplantae</taxon>
        <taxon>Chlorophyta</taxon>
        <taxon>core chlorophytes</taxon>
        <taxon>Trebouxiophyceae</taxon>
        <taxon>Chlorellales</taxon>
        <taxon>Chlorellaceae</taxon>
        <taxon>Chlorella clade</taxon>
        <taxon>Micractinium</taxon>
    </lineage>
</organism>
<name>A0A2P6V645_9CHLO</name>
<dbReference type="SUPFAM" id="SSF56925">
    <property type="entry name" value="OMPA-like"/>
    <property type="match status" value="1"/>
</dbReference>
<dbReference type="Gene3D" id="2.40.160.30">
    <property type="entry name" value="Photosystem II, cytochrome c-550 precursor"/>
    <property type="match status" value="1"/>
</dbReference>
<reference evidence="8 9" key="1">
    <citation type="journal article" date="2018" name="Plant J.">
        <title>Genome sequences of Chlorella sorokiniana UTEX 1602 and Micractinium conductrix SAG 241.80: implications to maltose excretion by a green alga.</title>
        <authorList>
            <person name="Arriola M.B."/>
            <person name="Velmurugan N."/>
            <person name="Zhang Y."/>
            <person name="Plunkett M.H."/>
            <person name="Hondzo H."/>
            <person name="Barney B.M."/>
        </authorList>
    </citation>
    <scope>NUCLEOTIDE SEQUENCE [LARGE SCALE GENOMIC DNA]</scope>
    <source>
        <strain evidence="8 9">SAG 241.80</strain>
    </source>
</reference>
<proteinExistence type="inferred from homology"/>
<dbReference type="OrthoDB" id="2860at2759"/>
<dbReference type="InterPro" id="IPR002628">
    <property type="entry name" value="PsbO"/>
</dbReference>
<dbReference type="GO" id="GO:0009654">
    <property type="term" value="C:photosystem II oxygen evolving complex"/>
    <property type="evidence" value="ECO:0007669"/>
    <property type="project" value="InterPro"/>
</dbReference>
<dbReference type="InterPro" id="IPR011250">
    <property type="entry name" value="OMP/PagP_B-barrel"/>
</dbReference>
<evidence type="ECO:0000256" key="2">
    <source>
        <dbReference type="ARBA" id="ARBA00009838"/>
    </source>
</evidence>
<dbReference type="AlphaFoldDB" id="A0A2P6V645"/>
<keyword evidence="6" id="KW-0604">Photosystem II</keyword>
<keyword evidence="5" id="KW-0472">Membrane</keyword>
<feature type="region of interest" description="Disordered" evidence="7">
    <location>
        <begin position="220"/>
        <end position="246"/>
    </location>
</feature>
<evidence type="ECO:0000256" key="1">
    <source>
        <dbReference type="ARBA" id="ARBA00004370"/>
    </source>
</evidence>
<comment type="caution">
    <text evidence="8">The sequence shown here is derived from an EMBL/GenBank/DDBJ whole genome shotgun (WGS) entry which is preliminary data.</text>
</comment>
<evidence type="ECO:0000256" key="5">
    <source>
        <dbReference type="ARBA" id="ARBA00023136"/>
    </source>
</evidence>
<keyword evidence="9" id="KW-1185">Reference proteome</keyword>
<evidence type="ECO:0000313" key="8">
    <source>
        <dbReference type="EMBL" id="PSC69559.1"/>
    </source>
</evidence>
<evidence type="ECO:0000256" key="6">
    <source>
        <dbReference type="ARBA" id="ARBA00023276"/>
    </source>
</evidence>
<keyword evidence="4" id="KW-0793">Thylakoid</keyword>
<dbReference type="Proteomes" id="UP000239649">
    <property type="component" value="Unassembled WGS sequence"/>
</dbReference>
<keyword evidence="3" id="KW-0602">Photosynthesis</keyword>
<dbReference type="STRING" id="554055.A0A2P6V645"/>
<dbReference type="Gene3D" id="3.30.2050.10">
    <property type="entry name" value="photosynthetic oxygen evolving center domain"/>
    <property type="match status" value="1"/>
</dbReference>
<dbReference type="PANTHER" id="PTHR34058">
    <property type="entry name" value="OXYGEN-EVOLVING ENHANCER PROTEIN 1-2, CHLOROPLASTIC"/>
    <property type="match status" value="1"/>
</dbReference>
<dbReference type="GO" id="GO:0042549">
    <property type="term" value="P:photosystem II stabilization"/>
    <property type="evidence" value="ECO:0007669"/>
    <property type="project" value="InterPro"/>
</dbReference>
<evidence type="ECO:0000313" key="9">
    <source>
        <dbReference type="Proteomes" id="UP000239649"/>
    </source>
</evidence>
<protein>
    <submittedName>
        <fullName evidence="8">Photosystem II manganese-stabilizing polypeptide</fullName>
    </submittedName>
</protein>
<dbReference type="GO" id="GO:0010207">
    <property type="term" value="P:photosystem II assembly"/>
    <property type="evidence" value="ECO:0007669"/>
    <property type="project" value="InterPro"/>
</dbReference>
<dbReference type="EMBL" id="LHPF02000026">
    <property type="protein sequence ID" value="PSC69559.1"/>
    <property type="molecule type" value="Genomic_DNA"/>
</dbReference>
<evidence type="ECO:0000256" key="4">
    <source>
        <dbReference type="ARBA" id="ARBA00023078"/>
    </source>
</evidence>